<name>A0A1D3L7R6_PLACE</name>
<dbReference type="AlphaFoldDB" id="A0A1D3L7R6"/>
<feature type="compositionally biased region" description="Basic and acidic residues" evidence="1">
    <location>
        <begin position="97"/>
        <end position="115"/>
    </location>
</feature>
<sequence>SLLKSNLLSFYSTLTDTGNKAHEKALQTLKNTSSKLTELVSEINNAINQPNKETVTPQSGYNGLKPEDFGGDPPSSDDPSVDPPSVPHSSQSPQTEPTKKSEPEHKPDEDQKEKAQQSAPTIQGPSDGSINTSHAQVTKPDNSGNNINGIISENVSSIDMLKKHKLIAFSVISIAIPITLAIMYKYLSPWRTKKSKRKTKMKKIINLVGVNKTKKTVINSINGKRPMQIIINSSGRKKQTKKFITSVYRKNFPLLNIYNLMQADPVPFINLFFFVYKRTRDSIEL</sequence>
<proteinExistence type="predicted"/>
<feature type="compositionally biased region" description="Polar residues" evidence="1">
    <location>
        <begin position="45"/>
        <end position="61"/>
    </location>
</feature>
<evidence type="ECO:0000256" key="2">
    <source>
        <dbReference type="SAM" id="Phobius"/>
    </source>
</evidence>
<keyword evidence="2" id="KW-0812">Transmembrane</keyword>
<protein>
    <recommendedName>
        <fullName evidence="5">CIR protein</fullName>
    </recommendedName>
</protein>
<keyword evidence="2" id="KW-0472">Membrane</keyword>
<reference evidence="3 4" key="1">
    <citation type="submission" date="2016-08" db="EMBL/GenBank/DDBJ databases">
        <authorList>
            <consortium name="Pathogen Informatics"/>
        </authorList>
    </citation>
    <scope>NUCLEOTIDE SEQUENCE [LARGE SCALE GENOMIC DNA]</scope>
    <source>
        <strain evidence="3 4">DK</strain>
    </source>
</reference>
<evidence type="ECO:0000313" key="3">
    <source>
        <dbReference type="EMBL" id="SCL84506.1"/>
    </source>
</evidence>
<accession>A0A1D3L7R6</accession>
<feature type="non-terminal residue" evidence="3">
    <location>
        <position position="1"/>
    </location>
</feature>
<evidence type="ECO:0000256" key="1">
    <source>
        <dbReference type="SAM" id="MobiDB-lite"/>
    </source>
</evidence>
<feature type="region of interest" description="Disordered" evidence="1">
    <location>
        <begin position="45"/>
        <end position="147"/>
    </location>
</feature>
<feature type="compositionally biased region" description="Polar residues" evidence="1">
    <location>
        <begin position="116"/>
        <end position="141"/>
    </location>
</feature>
<feature type="transmembrane region" description="Helical" evidence="2">
    <location>
        <begin position="166"/>
        <end position="187"/>
    </location>
</feature>
<dbReference type="EMBL" id="FMIO01000061">
    <property type="protein sequence ID" value="SCL84506.1"/>
    <property type="molecule type" value="Genomic_DNA"/>
</dbReference>
<evidence type="ECO:0000313" key="4">
    <source>
        <dbReference type="Proteomes" id="UP000195879"/>
    </source>
</evidence>
<evidence type="ECO:0008006" key="5">
    <source>
        <dbReference type="Google" id="ProtNLM"/>
    </source>
</evidence>
<dbReference type="Proteomes" id="UP000195879">
    <property type="component" value="Unassembled WGS sequence"/>
</dbReference>
<gene>
    <name evidence="3" type="ORF">PCHDK_000499100</name>
</gene>
<keyword evidence="2" id="KW-1133">Transmembrane helix</keyword>
<organism evidence="3 4">
    <name type="scientific">Plasmodium chabaudi adami</name>
    <dbReference type="NCBI Taxonomy" id="5826"/>
    <lineage>
        <taxon>Eukaryota</taxon>
        <taxon>Sar</taxon>
        <taxon>Alveolata</taxon>
        <taxon>Apicomplexa</taxon>
        <taxon>Aconoidasida</taxon>
        <taxon>Haemosporida</taxon>
        <taxon>Plasmodiidae</taxon>
        <taxon>Plasmodium</taxon>
        <taxon>Plasmodium (Vinckeia)</taxon>
    </lineage>
</organism>